<feature type="chain" id="PRO_5018714875" description="Calcineurin-like phosphoesterase" evidence="2">
    <location>
        <begin position="30"/>
        <end position="372"/>
    </location>
</feature>
<dbReference type="Proteomes" id="UP000287853">
    <property type="component" value="Unassembled WGS sequence"/>
</dbReference>
<reference evidence="3 4" key="1">
    <citation type="submission" date="2017-01" db="EMBL/GenBank/DDBJ databases">
        <title>The cable genome- insights into the physiology and evolution of filamentous bacteria capable of sulfide oxidation via long distance electron transfer.</title>
        <authorList>
            <person name="Schreiber L."/>
            <person name="Bjerg J.T."/>
            <person name="Boggild A."/>
            <person name="Van De Vossenberg J."/>
            <person name="Meysman F."/>
            <person name="Nielsen L.P."/>
            <person name="Schramm A."/>
            <person name="Kjeldsen K.U."/>
        </authorList>
    </citation>
    <scope>NUCLEOTIDE SEQUENCE [LARGE SCALE GENOMIC DNA]</scope>
    <source>
        <strain evidence="3">MCF</strain>
    </source>
</reference>
<feature type="region of interest" description="Disordered" evidence="1">
    <location>
        <begin position="38"/>
        <end position="62"/>
    </location>
</feature>
<name>A0A3S3QYD8_9BACT</name>
<keyword evidence="2" id="KW-0732">Signal</keyword>
<evidence type="ECO:0000313" key="4">
    <source>
        <dbReference type="Proteomes" id="UP000287853"/>
    </source>
</evidence>
<feature type="compositionally biased region" description="Low complexity" evidence="1">
    <location>
        <begin position="45"/>
        <end position="62"/>
    </location>
</feature>
<evidence type="ECO:0000313" key="3">
    <source>
        <dbReference type="EMBL" id="RWX45631.1"/>
    </source>
</evidence>
<dbReference type="SUPFAM" id="SSF56300">
    <property type="entry name" value="Metallo-dependent phosphatases"/>
    <property type="match status" value="1"/>
</dbReference>
<gene>
    <name evidence="3" type="ORF">H206_01732</name>
</gene>
<dbReference type="EMBL" id="MTKO01000075">
    <property type="protein sequence ID" value="RWX45631.1"/>
    <property type="molecule type" value="Genomic_DNA"/>
</dbReference>
<comment type="caution">
    <text evidence="3">The sequence shown here is derived from an EMBL/GenBank/DDBJ whole genome shotgun (WGS) entry which is preliminary data.</text>
</comment>
<proteinExistence type="predicted"/>
<dbReference type="Gene3D" id="3.60.21.10">
    <property type="match status" value="1"/>
</dbReference>
<protein>
    <recommendedName>
        <fullName evidence="5">Calcineurin-like phosphoesterase</fullName>
    </recommendedName>
</protein>
<evidence type="ECO:0008006" key="5">
    <source>
        <dbReference type="Google" id="ProtNLM"/>
    </source>
</evidence>
<dbReference type="AlphaFoldDB" id="A0A3S3QYD8"/>
<feature type="signal peptide" evidence="2">
    <location>
        <begin position="1"/>
        <end position="29"/>
    </location>
</feature>
<accession>A0A3S3QYD8</accession>
<organism evidence="3 4">
    <name type="scientific">Candidatus Electrothrix aarhusensis</name>
    <dbReference type="NCBI Taxonomy" id="1859131"/>
    <lineage>
        <taxon>Bacteria</taxon>
        <taxon>Pseudomonadati</taxon>
        <taxon>Thermodesulfobacteriota</taxon>
        <taxon>Desulfobulbia</taxon>
        <taxon>Desulfobulbales</taxon>
        <taxon>Desulfobulbaceae</taxon>
        <taxon>Candidatus Electrothrix</taxon>
    </lineage>
</organism>
<evidence type="ECO:0000256" key="2">
    <source>
        <dbReference type="SAM" id="SignalP"/>
    </source>
</evidence>
<dbReference type="InterPro" id="IPR029052">
    <property type="entry name" value="Metallo-depent_PP-like"/>
</dbReference>
<evidence type="ECO:0000256" key="1">
    <source>
        <dbReference type="SAM" id="MobiDB-lite"/>
    </source>
</evidence>
<sequence>MTMTFAAYKKNFLTSILLCVACSACTLKAATPYLSSPVSPPAPLSPQSQQPEQPQQPKKPQQNAMRFIAIGDTPYSADEEQHLKQKIASAIKAAAPPFLVHYGDLKGGAESCSEDLFVARRDFFSSLLPGRFFYTPGDNEWTDCDRSFLEVPVSELKSLDLLRRVFFAPPMNLPESWQYSRQANFPENARWMQNGVFFMTVHLVSTNNGRLDIQLDDIELALALVEARDQANRVWMKESFATALKADAKAMVIVTQADVTSPDAEGPCTAINRMHCDAFQNFRENLVRNARKFAKRGKTRKPVLLLHGDTNPFCIDKEFGGAQAPNLWRLNAWGDFKAPADATIVTVQPENQQQPFTAETLLGHETPAQRCE</sequence>
<keyword evidence="4" id="KW-1185">Reference proteome</keyword>